<gene>
    <name evidence="3" type="ORF">JIN81_00515</name>
</gene>
<reference evidence="3" key="1">
    <citation type="submission" date="2021-01" db="EMBL/GenBank/DDBJ databases">
        <title>Modified the classification status of verrucomicrobia.</title>
        <authorList>
            <person name="Feng X."/>
        </authorList>
    </citation>
    <scope>NUCLEOTIDE SEQUENCE</scope>
    <source>
        <strain evidence="3">KCTC 22201</strain>
    </source>
</reference>
<evidence type="ECO:0000256" key="1">
    <source>
        <dbReference type="SAM" id="MobiDB-lite"/>
    </source>
</evidence>
<dbReference type="RefSeq" id="WP_200275148.1">
    <property type="nucleotide sequence ID" value="NZ_JAENII010000001.1"/>
</dbReference>
<dbReference type="Gene3D" id="3.40.250.10">
    <property type="entry name" value="Rhodanese-like domain"/>
    <property type="match status" value="1"/>
</dbReference>
<evidence type="ECO:0000313" key="4">
    <source>
        <dbReference type="Proteomes" id="UP000658278"/>
    </source>
</evidence>
<dbReference type="SMART" id="SM00867">
    <property type="entry name" value="YceI"/>
    <property type="match status" value="1"/>
</dbReference>
<dbReference type="SUPFAM" id="SSF52821">
    <property type="entry name" value="Rhodanese/Cell cycle control phosphatase"/>
    <property type="match status" value="1"/>
</dbReference>
<protein>
    <submittedName>
        <fullName evidence="3">YceI family protein</fullName>
    </submittedName>
</protein>
<sequence>MKEIAPAELAESLTQSVAPTLLDVRLADDHEAAHLPGAISNAVFEVAFHERLAESLTDKDQAIVIYGANGESQEAAMAFEKLERAGYSDLLVLEGGIEAWKDAGHPLERGTPLPEEAPSPDGSHELDLDECRLEWLGRNLLNKHHGTIEITSGHLDFDQGQLDGGEIIFDLNSLKCADLDGSPGHDILIKHLMDHDFLDVSEHPECKLTIQSAESLPVATPGSPNLRIRADLTLRGVTEMIEITAATGITPKGKAAAQASFSIDRTRWGIIYGSSRYFHRLAGHLVNDLIEFQARIVTR</sequence>
<dbReference type="Pfam" id="PF00581">
    <property type="entry name" value="Rhodanese"/>
    <property type="match status" value="1"/>
</dbReference>
<feature type="domain" description="Rhodanese" evidence="2">
    <location>
        <begin position="15"/>
        <end position="109"/>
    </location>
</feature>
<dbReference type="InterPro" id="IPR036873">
    <property type="entry name" value="Rhodanese-like_dom_sf"/>
</dbReference>
<accession>A0A934VEG0</accession>
<dbReference type="Pfam" id="PF04264">
    <property type="entry name" value="YceI"/>
    <property type="match status" value="1"/>
</dbReference>
<evidence type="ECO:0000259" key="2">
    <source>
        <dbReference type="PROSITE" id="PS50206"/>
    </source>
</evidence>
<dbReference type="InterPro" id="IPR001763">
    <property type="entry name" value="Rhodanese-like_dom"/>
</dbReference>
<keyword evidence="4" id="KW-1185">Reference proteome</keyword>
<dbReference type="SUPFAM" id="SSF101874">
    <property type="entry name" value="YceI-like"/>
    <property type="match status" value="1"/>
</dbReference>
<comment type="caution">
    <text evidence="3">The sequence shown here is derived from an EMBL/GenBank/DDBJ whole genome shotgun (WGS) entry which is preliminary data.</text>
</comment>
<dbReference type="InterPro" id="IPR007372">
    <property type="entry name" value="Lipid/polyisoprenoid-bd_YceI"/>
</dbReference>
<dbReference type="AlphaFoldDB" id="A0A934VEG0"/>
<dbReference type="Gene3D" id="2.40.128.110">
    <property type="entry name" value="Lipid/polyisoprenoid-binding, YceI-like"/>
    <property type="match status" value="1"/>
</dbReference>
<dbReference type="PROSITE" id="PS50206">
    <property type="entry name" value="RHODANESE_3"/>
    <property type="match status" value="1"/>
</dbReference>
<dbReference type="PANTHER" id="PTHR34406:SF1">
    <property type="entry name" value="PROTEIN YCEI"/>
    <property type="match status" value="1"/>
</dbReference>
<organism evidence="3 4">
    <name type="scientific">Haloferula rosea</name>
    <dbReference type="NCBI Taxonomy" id="490093"/>
    <lineage>
        <taxon>Bacteria</taxon>
        <taxon>Pseudomonadati</taxon>
        <taxon>Verrucomicrobiota</taxon>
        <taxon>Verrucomicrobiia</taxon>
        <taxon>Verrucomicrobiales</taxon>
        <taxon>Verrucomicrobiaceae</taxon>
        <taxon>Haloferula</taxon>
    </lineage>
</organism>
<dbReference type="PANTHER" id="PTHR34406">
    <property type="entry name" value="PROTEIN YCEI"/>
    <property type="match status" value="1"/>
</dbReference>
<proteinExistence type="predicted"/>
<dbReference type="Proteomes" id="UP000658278">
    <property type="component" value="Unassembled WGS sequence"/>
</dbReference>
<feature type="region of interest" description="Disordered" evidence="1">
    <location>
        <begin position="104"/>
        <end position="124"/>
    </location>
</feature>
<dbReference type="InterPro" id="IPR036761">
    <property type="entry name" value="TTHA0802/YceI-like_sf"/>
</dbReference>
<dbReference type="CDD" id="cd00158">
    <property type="entry name" value="RHOD"/>
    <property type="match status" value="1"/>
</dbReference>
<dbReference type="EMBL" id="JAENII010000001">
    <property type="protein sequence ID" value="MBK1825485.1"/>
    <property type="molecule type" value="Genomic_DNA"/>
</dbReference>
<dbReference type="SMART" id="SM00450">
    <property type="entry name" value="RHOD"/>
    <property type="match status" value="1"/>
</dbReference>
<name>A0A934VEG0_9BACT</name>
<evidence type="ECO:0000313" key="3">
    <source>
        <dbReference type="EMBL" id="MBK1825485.1"/>
    </source>
</evidence>